<keyword evidence="2" id="KW-1185">Reference proteome</keyword>
<reference evidence="1" key="1">
    <citation type="journal article" date="2015" name="Genome Announc.">
        <title>Draft Genome Sequence of Tolypothrix boutellei Strain VB521301.</title>
        <authorList>
            <person name="Chandrababunaidu M.M."/>
            <person name="Singh D."/>
            <person name="Sen D."/>
            <person name="Bhan S."/>
            <person name="Das S."/>
            <person name="Gupta A."/>
            <person name="Adhikary S.P."/>
            <person name="Tripathy S."/>
        </authorList>
    </citation>
    <scope>NUCLEOTIDE SEQUENCE</scope>
    <source>
        <strain evidence="1">VB521301</strain>
    </source>
</reference>
<reference evidence="1" key="2">
    <citation type="submission" date="2019-11" db="EMBL/GenBank/DDBJ databases">
        <title>Improved Assembly of Tolypothrix boutellei genome.</title>
        <authorList>
            <person name="Sarangi A.N."/>
            <person name="Mukherjee M."/>
            <person name="Ghosh S."/>
            <person name="Singh D."/>
            <person name="Das A."/>
            <person name="Kant S."/>
            <person name="Prusty A."/>
            <person name="Tripathy S."/>
        </authorList>
    </citation>
    <scope>NUCLEOTIDE SEQUENCE</scope>
    <source>
        <strain evidence="1">VB521301</strain>
    </source>
</reference>
<accession>A0A8S9T7G5</accession>
<protein>
    <submittedName>
        <fullName evidence="1">Uncharacterized protein</fullName>
    </submittedName>
</protein>
<dbReference type="AlphaFoldDB" id="A0A8S9T7G5"/>
<dbReference type="RefSeq" id="WP_050045270.1">
    <property type="nucleotide sequence ID" value="NZ_JHEG04000001.1"/>
</dbReference>
<comment type="caution">
    <text evidence="1">The sequence shown here is derived from an EMBL/GenBank/DDBJ whole genome shotgun (WGS) entry which is preliminary data.</text>
</comment>
<evidence type="ECO:0000313" key="2">
    <source>
        <dbReference type="Proteomes" id="UP000029738"/>
    </source>
</evidence>
<proteinExistence type="predicted"/>
<dbReference type="OrthoDB" id="517541at2"/>
<dbReference type="Proteomes" id="UP000029738">
    <property type="component" value="Unassembled WGS sequence"/>
</dbReference>
<organism evidence="1 2">
    <name type="scientific">Tolypothrix bouteillei VB521301</name>
    <dbReference type="NCBI Taxonomy" id="1479485"/>
    <lineage>
        <taxon>Bacteria</taxon>
        <taxon>Bacillati</taxon>
        <taxon>Cyanobacteriota</taxon>
        <taxon>Cyanophyceae</taxon>
        <taxon>Nostocales</taxon>
        <taxon>Tolypothrichaceae</taxon>
        <taxon>Tolypothrix</taxon>
    </lineage>
</organism>
<dbReference type="EMBL" id="JHEG04000001">
    <property type="protein sequence ID" value="KAF3888008.1"/>
    <property type="molecule type" value="Genomic_DNA"/>
</dbReference>
<name>A0A8S9T7G5_9CYAN</name>
<sequence length="111" mass="13068">MQDSSRETLKNSNLPETLQTTNVIIYYNNSQLRELKNISMAKSESAKLWQKAHKEKVKQYNKNYRKNKTTLSVVLDDWVIEQIQQEKDPTQPCGAWVRELVEAWAKNRLQS</sequence>
<evidence type="ECO:0000313" key="1">
    <source>
        <dbReference type="EMBL" id="KAF3888008.1"/>
    </source>
</evidence>
<gene>
    <name evidence="1" type="ORF">DA73_0400022835</name>
</gene>